<feature type="domain" description="Glycosyl hydrolase family 38 C-terminal" evidence="3">
    <location>
        <begin position="625"/>
        <end position="790"/>
    </location>
</feature>
<dbReference type="Proteomes" id="UP000320811">
    <property type="component" value="Unassembled WGS sequence"/>
</dbReference>
<dbReference type="InterPro" id="IPR011682">
    <property type="entry name" value="Glyco_hydro_38_C"/>
</dbReference>
<evidence type="ECO:0000313" key="4">
    <source>
        <dbReference type="EMBL" id="TWF33949.1"/>
    </source>
</evidence>
<keyword evidence="4" id="KW-0378">Hydrolase</keyword>
<keyword evidence="1" id="KW-0732">Signal</keyword>
<dbReference type="AlphaFoldDB" id="A0A561P754"/>
<dbReference type="OrthoDB" id="1049785at2"/>
<sequence length="974" mass="108504">MSRKKSISIISCASIVLLLNANPLPGQQKQQLPVSMDFKVQRFYRHRPDGKPGREVMIYFRQGKFIGKGTLGVECGGGKETIPLESREGIDSFRVILPPGAGVAADGEAKFVLHSGNKELEGTVLVPALRQWTIYIYPHAHVDIGYTNTQANVQVIHSRNLINGIELAKKTADYPEGARYSWNPEVLWPVERYLKMASPQQRQYIIDAVKRGYLNLDASYVNTNTSVAADEELFEFIDHSKDLEKLTSTKIKTYVQVDVPGMSWGLVPVAARLGIKYVLAFNNGSDRVGRSTELSFKPFWWMGPDGKSKILFLQPGSYTPGERAKGHDYWPKMLGQTDTSKLLQIVKTDNPRRQFVDKYLAEKLPELEKSGYYPYDIFAMSWAMADNTPIDADLPDAVKSWNEDYAFPHLIISGATEIMQAFEKKYGDQLPVLSGDFTEYWTDGLGAAAKQTSMNRVTKERLIQDETLWTMLHTGKPAPRSEMKEAWRNVSMGTEHTWCYFDPSKQPITNDILQVKFGYFQRGADISDSLKVLALSSVTQNGSSTIAVFNTLSWNRSGLVLLSKSQSEKFNSINDNNGKPVLSQRLSTGELVFVAKDIPALGQRNYFLKKGKYNTNGALAHDNILDNGLVRVAVDLKTGDISSLSSGGEEFADNASPTKLNSYRYLHGDDSPEKASGTSDVKISIKENGPLMATIRVMSSAEGCNSLIREITVIAGQPYVDIKNTVDKQPVLKKEGIHFGFAFKINTPVTHMDIPWGIVKIDDDQLTGANRNWIGFQRWVDVSGQDRGVTWCSLDAPVFEVGNMTANIIGSATNSEKWIKKIDPSATIYSWALNNHWHTNFPLSQEGKITFRYRLLPHNTGYDAGLANRFGLEQMQPLIVSPVKDNKETTPLLSLQGNKNVVVSILKTDSTGDVVQIRLRSVSDKDENVKLNWLSRKPVSVDLLSNNAAMDKSPQEEILVPAMGVVTVEAKFGR</sequence>
<evidence type="ECO:0000259" key="3">
    <source>
        <dbReference type="Pfam" id="PF07748"/>
    </source>
</evidence>
<evidence type="ECO:0000313" key="5">
    <source>
        <dbReference type="Proteomes" id="UP000320811"/>
    </source>
</evidence>
<dbReference type="CDD" id="cd10791">
    <property type="entry name" value="GH38N_AMII_like_1"/>
    <property type="match status" value="1"/>
</dbReference>
<feature type="chain" id="PRO_5021780936" evidence="1">
    <location>
        <begin position="22"/>
        <end position="974"/>
    </location>
</feature>
<dbReference type="GO" id="GO:0004559">
    <property type="term" value="F:alpha-mannosidase activity"/>
    <property type="evidence" value="ECO:0007669"/>
    <property type="project" value="InterPro"/>
</dbReference>
<dbReference type="InterPro" id="IPR011013">
    <property type="entry name" value="Gal_mutarotase_sf_dom"/>
</dbReference>
<dbReference type="Pfam" id="PF01074">
    <property type="entry name" value="Glyco_hydro_38N"/>
    <property type="match status" value="1"/>
</dbReference>
<dbReference type="GO" id="GO:0006013">
    <property type="term" value="P:mannose metabolic process"/>
    <property type="evidence" value="ECO:0007669"/>
    <property type="project" value="InterPro"/>
</dbReference>
<name>A0A561P754_9BACT</name>
<dbReference type="PANTHER" id="PTHR46017">
    <property type="entry name" value="ALPHA-MANNOSIDASE 2C1"/>
    <property type="match status" value="1"/>
</dbReference>
<feature type="signal peptide" evidence="1">
    <location>
        <begin position="1"/>
        <end position="21"/>
    </location>
</feature>
<comment type="caution">
    <text evidence="4">The sequence shown here is derived from an EMBL/GenBank/DDBJ whole genome shotgun (WGS) entry which is preliminary data.</text>
</comment>
<dbReference type="Gene3D" id="2.60.40.1180">
    <property type="entry name" value="Golgi alpha-mannosidase II"/>
    <property type="match status" value="1"/>
</dbReference>
<evidence type="ECO:0000256" key="1">
    <source>
        <dbReference type="SAM" id="SignalP"/>
    </source>
</evidence>
<protein>
    <submittedName>
        <fullName evidence="4">Glycosyl hydrolase family 38</fullName>
    </submittedName>
</protein>
<organism evidence="4 5">
    <name type="scientific">Chitinophaga polysaccharea</name>
    <dbReference type="NCBI Taxonomy" id="1293035"/>
    <lineage>
        <taxon>Bacteria</taxon>
        <taxon>Pseudomonadati</taxon>
        <taxon>Bacteroidota</taxon>
        <taxon>Chitinophagia</taxon>
        <taxon>Chitinophagales</taxon>
        <taxon>Chitinophagaceae</taxon>
        <taxon>Chitinophaga</taxon>
    </lineage>
</organism>
<dbReference type="PANTHER" id="PTHR46017:SF2">
    <property type="entry name" value="MANNOSYLGLYCERATE HYDROLASE"/>
    <property type="match status" value="1"/>
</dbReference>
<dbReference type="InterPro" id="IPR011330">
    <property type="entry name" value="Glyco_hydro/deAcase_b/a-brl"/>
</dbReference>
<dbReference type="InterPro" id="IPR013780">
    <property type="entry name" value="Glyco_hydro_b"/>
</dbReference>
<dbReference type="GO" id="GO:0009313">
    <property type="term" value="P:oligosaccharide catabolic process"/>
    <property type="evidence" value="ECO:0007669"/>
    <property type="project" value="TreeGrafter"/>
</dbReference>
<dbReference type="InterPro" id="IPR000602">
    <property type="entry name" value="Glyco_hydro_38_N"/>
</dbReference>
<proteinExistence type="predicted"/>
<reference evidence="4 5" key="1">
    <citation type="submission" date="2019-06" db="EMBL/GenBank/DDBJ databases">
        <title>Sorghum-associated microbial communities from plants grown in Nebraska, USA.</title>
        <authorList>
            <person name="Schachtman D."/>
        </authorList>
    </citation>
    <scope>NUCLEOTIDE SEQUENCE [LARGE SCALE GENOMIC DNA]</scope>
    <source>
        <strain evidence="4 5">1209</strain>
    </source>
</reference>
<dbReference type="EMBL" id="VIWO01000011">
    <property type="protein sequence ID" value="TWF33949.1"/>
    <property type="molecule type" value="Genomic_DNA"/>
</dbReference>
<dbReference type="GO" id="GO:0030246">
    <property type="term" value="F:carbohydrate binding"/>
    <property type="evidence" value="ECO:0007669"/>
    <property type="project" value="InterPro"/>
</dbReference>
<evidence type="ECO:0000259" key="2">
    <source>
        <dbReference type="Pfam" id="PF01074"/>
    </source>
</evidence>
<dbReference type="InterPro" id="IPR027291">
    <property type="entry name" value="Glyco_hydro_38_N_sf"/>
</dbReference>
<dbReference type="Gene3D" id="3.20.110.10">
    <property type="entry name" value="Glycoside hydrolase 38, N terminal domain"/>
    <property type="match status" value="1"/>
</dbReference>
<dbReference type="Pfam" id="PF07748">
    <property type="entry name" value="Glyco_hydro_38C"/>
    <property type="match status" value="1"/>
</dbReference>
<accession>A0A561P754</accession>
<keyword evidence="5" id="KW-1185">Reference proteome</keyword>
<dbReference type="Gene3D" id="2.70.98.30">
    <property type="entry name" value="Golgi alpha-mannosidase II, domain 4"/>
    <property type="match status" value="1"/>
</dbReference>
<dbReference type="RefSeq" id="WP_145674015.1">
    <property type="nucleotide sequence ID" value="NZ_VIWO01000011.1"/>
</dbReference>
<dbReference type="SUPFAM" id="SSF74650">
    <property type="entry name" value="Galactose mutarotase-like"/>
    <property type="match status" value="1"/>
</dbReference>
<gene>
    <name evidence="4" type="ORF">FHW36_111140</name>
</gene>
<feature type="domain" description="Glycoside hydrolase family 38 N-terminal" evidence="2">
    <location>
        <begin position="133"/>
        <end position="431"/>
    </location>
</feature>
<dbReference type="SUPFAM" id="SSF88713">
    <property type="entry name" value="Glycoside hydrolase/deacetylase"/>
    <property type="match status" value="1"/>
</dbReference>